<dbReference type="Proteomes" id="UP001596417">
    <property type="component" value="Unassembled WGS sequence"/>
</dbReference>
<keyword evidence="2" id="KW-0812">Transmembrane</keyword>
<evidence type="ECO:0000313" key="3">
    <source>
        <dbReference type="EMBL" id="MFC7191366.1"/>
    </source>
</evidence>
<comment type="caution">
    <text evidence="3">The sequence shown here is derived from an EMBL/GenBank/DDBJ whole genome shotgun (WGS) entry which is preliminary data.</text>
</comment>
<dbReference type="InterPro" id="IPR043812">
    <property type="entry name" value="DUF5794"/>
</dbReference>
<keyword evidence="4" id="KW-1185">Reference proteome</keyword>
<feature type="compositionally biased region" description="Basic and acidic residues" evidence="1">
    <location>
        <begin position="245"/>
        <end position="254"/>
    </location>
</feature>
<keyword evidence="2" id="KW-1133">Transmembrane helix</keyword>
<dbReference type="RefSeq" id="WP_264555670.1">
    <property type="nucleotide sequence ID" value="NZ_CP109979.1"/>
</dbReference>
<proteinExistence type="predicted"/>
<dbReference type="Pfam" id="PF19107">
    <property type="entry name" value="DUF5794"/>
    <property type="match status" value="1"/>
</dbReference>
<dbReference type="GeneID" id="76201092"/>
<feature type="transmembrane region" description="Helical" evidence="2">
    <location>
        <begin position="81"/>
        <end position="101"/>
    </location>
</feature>
<sequence>MSTSHHPVALRLERHVGPGTRLLTTVMALPLVDGIFPALIIAGAVDSVLGILEVGLLVFGGSATLSVVLAEMSGSRREQVVSILAVGSIIVSLAAVEAALAPTIESLLVLETFERFAAVVILAIAAKTVSATVGEYLPSPGVIIGFGLLASIDPSNMELVFTTDLSLIIRSTAAAGVGVAFALGAALAGPTLRKLVGLDYFRFGSAVALGVLSLSILGFISDQIPLALAVLAVTALLSIDLGGTRENKTERDAGPDTSPNDCDCGHTHTGSTDTDTDRVPDEPETESDSGTITDGGRPSELESAAEPATESERVPWL</sequence>
<feature type="transmembrane region" description="Helical" evidence="2">
    <location>
        <begin position="21"/>
        <end position="42"/>
    </location>
</feature>
<organism evidence="3 4">
    <name type="scientific">Halocatena marina</name>
    <dbReference type="NCBI Taxonomy" id="2934937"/>
    <lineage>
        <taxon>Archaea</taxon>
        <taxon>Methanobacteriati</taxon>
        <taxon>Methanobacteriota</taxon>
        <taxon>Stenosarchaea group</taxon>
        <taxon>Halobacteria</taxon>
        <taxon>Halobacteriales</taxon>
        <taxon>Natronomonadaceae</taxon>
        <taxon>Halocatena</taxon>
    </lineage>
</organism>
<feature type="transmembrane region" description="Helical" evidence="2">
    <location>
        <begin position="48"/>
        <end position="69"/>
    </location>
</feature>
<keyword evidence="2" id="KW-0472">Membrane</keyword>
<reference evidence="3 4" key="1">
    <citation type="journal article" date="2019" name="Int. J. Syst. Evol. Microbiol.">
        <title>The Global Catalogue of Microorganisms (GCM) 10K type strain sequencing project: providing services to taxonomists for standard genome sequencing and annotation.</title>
        <authorList>
            <consortium name="The Broad Institute Genomics Platform"/>
            <consortium name="The Broad Institute Genome Sequencing Center for Infectious Disease"/>
            <person name="Wu L."/>
            <person name="Ma J."/>
        </authorList>
    </citation>
    <scope>NUCLEOTIDE SEQUENCE [LARGE SCALE GENOMIC DNA]</scope>
    <source>
        <strain evidence="3 4">RDMS1</strain>
    </source>
</reference>
<accession>A0ABD5YT86</accession>
<evidence type="ECO:0000256" key="1">
    <source>
        <dbReference type="SAM" id="MobiDB-lite"/>
    </source>
</evidence>
<dbReference type="AlphaFoldDB" id="A0ABD5YT86"/>
<feature type="transmembrane region" description="Helical" evidence="2">
    <location>
        <begin position="167"/>
        <end position="188"/>
    </location>
</feature>
<feature type="region of interest" description="Disordered" evidence="1">
    <location>
        <begin position="245"/>
        <end position="317"/>
    </location>
</feature>
<evidence type="ECO:0000256" key="2">
    <source>
        <dbReference type="SAM" id="Phobius"/>
    </source>
</evidence>
<feature type="transmembrane region" description="Helical" evidence="2">
    <location>
        <begin position="226"/>
        <end position="243"/>
    </location>
</feature>
<evidence type="ECO:0000313" key="4">
    <source>
        <dbReference type="Proteomes" id="UP001596417"/>
    </source>
</evidence>
<gene>
    <name evidence="3" type="ORF">ACFQL7_17210</name>
</gene>
<dbReference type="EMBL" id="JBHTAX010000001">
    <property type="protein sequence ID" value="MFC7191366.1"/>
    <property type="molecule type" value="Genomic_DNA"/>
</dbReference>
<protein>
    <submittedName>
        <fullName evidence="3">DUF5794 domain-containing protein</fullName>
    </submittedName>
</protein>
<feature type="transmembrane region" description="Helical" evidence="2">
    <location>
        <begin position="200"/>
        <end position="220"/>
    </location>
</feature>
<name>A0ABD5YT86_9EURY</name>